<evidence type="ECO:0000313" key="5">
    <source>
        <dbReference type="Proteomes" id="UP000054024"/>
    </source>
</evidence>
<dbReference type="SMART" id="SM01007">
    <property type="entry name" value="Aldolase_II"/>
    <property type="match status" value="1"/>
</dbReference>
<evidence type="ECO:0000313" key="4">
    <source>
        <dbReference type="EMBL" id="KUM74929.1"/>
    </source>
</evidence>
<dbReference type="PANTHER" id="PTHR10672:SF3">
    <property type="entry name" value="PROTEIN HU-LI TAI SHAO"/>
    <property type="match status" value="1"/>
</dbReference>
<organism evidence="4 5">
    <name type="scientific">Streptomyces curacoi</name>
    <dbReference type="NCBI Taxonomy" id="146536"/>
    <lineage>
        <taxon>Bacteria</taxon>
        <taxon>Bacillati</taxon>
        <taxon>Actinomycetota</taxon>
        <taxon>Actinomycetes</taxon>
        <taxon>Kitasatosporales</taxon>
        <taxon>Streptomycetaceae</taxon>
        <taxon>Streptomyces</taxon>
    </lineage>
</organism>
<feature type="region of interest" description="Disordered" evidence="2">
    <location>
        <begin position="1"/>
        <end position="33"/>
    </location>
</feature>
<protein>
    <submittedName>
        <fullName evidence="4">Aldolase</fullName>
    </submittedName>
</protein>
<evidence type="ECO:0000259" key="3">
    <source>
        <dbReference type="SMART" id="SM01007"/>
    </source>
</evidence>
<keyword evidence="5" id="KW-1185">Reference proteome</keyword>
<evidence type="ECO:0000256" key="2">
    <source>
        <dbReference type="SAM" id="MobiDB-lite"/>
    </source>
</evidence>
<dbReference type="NCBIfam" id="NF004855">
    <property type="entry name" value="PRK06208.1"/>
    <property type="match status" value="1"/>
</dbReference>
<comment type="caution">
    <text evidence="4">The sequence shown here is derived from an EMBL/GenBank/DDBJ whole genome shotgun (WGS) entry which is preliminary data.</text>
</comment>
<dbReference type="GO" id="GO:0005856">
    <property type="term" value="C:cytoskeleton"/>
    <property type="evidence" value="ECO:0007669"/>
    <property type="project" value="TreeGrafter"/>
</dbReference>
<dbReference type="AlphaFoldDB" id="A0A117P8E6"/>
<accession>A0A117P8E6</accession>
<dbReference type="Pfam" id="PF00596">
    <property type="entry name" value="Aldolase_II"/>
    <property type="match status" value="1"/>
</dbReference>
<dbReference type="FunFam" id="3.40.225.10:FF:000009">
    <property type="entry name" value="Class II aldolase/adducin N-terminal"/>
    <property type="match status" value="1"/>
</dbReference>
<name>A0A117P8E6_9ACTN</name>
<sequence length="282" mass="30527">MHGTQGASGAHGTHGASGAAGPVPPLPLPTDQLQFAMPPMHESVDDERRHRKERLAGALRIFGRLGFEDGVSGHITARDPEFTDCFWVNPFGMPFRHVTVSDLVLANSEGQVIDGRYHVNQAAFTVHSQVHAARPDVVAVAHCHSVHGRALAALGELLDPITQESCAFYEDHALYDAYSGVAVDATEGQRIAAALGSRKALVLRNHGLLTVGDSVDAAAWWFLSMERSCQVQLTARAAGRPVLIEHRLAVATREQLGGDLVAWINYQPLWQDVSRSEPDLLS</sequence>
<dbReference type="GO" id="GO:0051015">
    <property type="term" value="F:actin filament binding"/>
    <property type="evidence" value="ECO:0007669"/>
    <property type="project" value="TreeGrafter"/>
</dbReference>
<feature type="domain" description="Class II aldolase/adducin N-terminal" evidence="3">
    <location>
        <begin position="53"/>
        <end position="233"/>
    </location>
</feature>
<evidence type="ECO:0000256" key="1">
    <source>
        <dbReference type="ARBA" id="ARBA00037961"/>
    </source>
</evidence>
<dbReference type="Proteomes" id="UP000054024">
    <property type="component" value="Unassembled WGS sequence"/>
</dbReference>
<dbReference type="Gene3D" id="3.40.225.10">
    <property type="entry name" value="Class II aldolase/adducin N-terminal domain"/>
    <property type="match status" value="1"/>
</dbReference>
<comment type="similarity">
    <text evidence="1">Belongs to the aldolase class II family.</text>
</comment>
<dbReference type="InterPro" id="IPR051017">
    <property type="entry name" value="Aldolase-II_Adducin_sf"/>
</dbReference>
<dbReference type="RefSeq" id="WP_062151964.1">
    <property type="nucleotide sequence ID" value="NZ_KQ947988.1"/>
</dbReference>
<dbReference type="OrthoDB" id="3729465at2"/>
<proteinExistence type="inferred from homology"/>
<dbReference type="InterPro" id="IPR036409">
    <property type="entry name" value="Aldolase_II/adducin_N_sf"/>
</dbReference>
<dbReference type="PANTHER" id="PTHR10672">
    <property type="entry name" value="ADDUCIN"/>
    <property type="match status" value="1"/>
</dbReference>
<feature type="compositionally biased region" description="Low complexity" evidence="2">
    <location>
        <begin position="1"/>
        <end position="21"/>
    </location>
</feature>
<gene>
    <name evidence="4" type="ORF">AQI70_18610</name>
</gene>
<dbReference type="STRING" id="146536.AQI70_18610"/>
<dbReference type="SUPFAM" id="SSF53639">
    <property type="entry name" value="AraD/HMP-PK domain-like"/>
    <property type="match status" value="1"/>
</dbReference>
<dbReference type="EMBL" id="LMWJ01000013">
    <property type="protein sequence ID" value="KUM74929.1"/>
    <property type="molecule type" value="Genomic_DNA"/>
</dbReference>
<reference evidence="4 5" key="1">
    <citation type="submission" date="2015-10" db="EMBL/GenBank/DDBJ databases">
        <title>Draft genome sequence of Streptomyces curacoi DSM 40107, type strain for the species Streptomyces curacoi.</title>
        <authorList>
            <person name="Ruckert C."/>
            <person name="Winkler A."/>
            <person name="Kalinowski J."/>
            <person name="Kampfer P."/>
            <person name="Glaeser S."/>
        </authorList>
    </citation>
    <scope>NUCLEOTIDE SEQUENCE [LARGE SCALE GENOMIC DNA]</scope>
    <source>
        <strain evidence="4 5">DSM 40107</strain>
    </source>
</reference>
<dbReference type="InterPro" id="IPR001303">
    <property type="entry name" value="Aldolase_II/adducin_N"/>
</dbReference>